<dbReference type="Proteomes" id="UP001515480">
    <property type="component" value="Unassembled WGS sequence"/>
</dbReference>
<sequence>MAAAAAGADEPILLRLHEQAPTLLRSAGPDEVVMHRLQLRQKAHELGIQDYVVGVTTVANPIPHLPVGASNANKTIGKRWLLSAFEDNNLRGMVAQHGGDSGPSCWDWIGRNLLGGRDEQEVLSYLLNHLRYDGSRTVMSFFSEFHTLASAIVPPLPDGRLCTMYASKFPAREYISVVSACDDIYRHAQRRVPRELETYAIAVPGTGVTLVGDPDRDPWAVVNEPVVGQTANCRFECMYFDATTTRPAYVVPVLVQCRPVLEGEHLTVYYGADYFRDYDLGYGAAPSRELTDIDFDIFLRRIGYHYKLRA</sequence>
<evidence type="ECO:0000313" key="2">
    <source>
        <dbReference type="Proteomes" id="UP001515480"/>
    </source>
</evidence>
<keyword evidence="2" id="KW-1185">Reference proteome</keyword>
<name>A0AB34JM41_PRYPA</name>
<proteinExistence type="predicted"/>
<dbReference type="EMBL" id="JBGBPQ010000007">
    <property type="protein sequence ID" value="KAL1521806.1"/>
    <property type="molecule type" value="Genomic_DNA"/>
</dbReference>
<organism evidence="1 2">
    <name type="scientific">Prymnesium parvum</name>
    <name type="common">Toxic golden alga</name>
    <dbReference type="NCBI Taxonomy" id="97485"/>
    <lineage>
        <taxon>Eukaryota</taxon>
        <taxon>Haptista</taxon>
        <taxon>Haptophyta</taxon>
        <taxon>Prymnesiophyceae</taxon>
        <taxon>Prymnesiales</taxon>
        <taxon>Prymnesiaceae</taxon>
        <taxon>Prymnesium</taxon>
    </lineage>
</organism>
<protein>
    <recommendedName>
        <fullName evidence="3">SET domain-containing protein</fullName>
    </recommendedName>
</protein>
<reference evidence="1 2" key="1">
    <citation type="journal article" date="2024" name="Science">
        <title>Giant polyketide synthase enzymes in the biosynthesis of giant marine polyether toxins.</title>
        <authorList>
            <person name="Fallon T.R."/>
            <person name="Shende V.V."/>
            <person name="Wierzbicki I.H."/>
            <person name="Pendleton A.L."/>
            <person name="Watervoot N.F."/>
            <person name="Auber R.P."/>
            <person name="Gonzalez D.J."/>
            <person name="Wisecaver J.H."/>
            <person name="Moore B.S."/>
        </authorList>
    </citation>
    <scope>NUCLEOTIDE SEQUENCE [LARGE SCALE GENOMIC DNA]</scope>
    <source>
        <strain evidence="1 2">12B1</strain>
    </source>
</reference>
<evidence type="ECO:0008006" key="3">
    <source>
        <dbReference type="Google" id="ProtNLM"/>
    </source>
</evidence>
<dbReference type="AlphaFoldDB" id="A0AB34JM41"/>
<evidence type="ECO:0000313" key="1">
    <source>
        <dbReference type="EMBL" id="KAL1521806.1"/>
    </source>
</evidence>
<accession>A0AB34JM41</accession>
<gene>
    <name evidence="1" type="ORF">AB1Y20_021459</name>
</gene>
<comment type="caution">
    <text evidence="1">The sequence shown here is derived from an EMBL/GenBank/DDBJ whole genome shotgun (WGS) entry which is preliminary data.</text>
</comment>